<organism evidence="2 3">
    <name type="scientific">Methanoliparum thermophilum</name>
    <dbReference type="NCBI Taxonomy" id="2491083"/>
    <lineage>
        <taxon>Archaea</taxon>
        <taxon>Methanobacteriati</taxon>
        <taxon>Methanobacteriota</taxon>
        <taxon>Candidatus Methanoliparia</taxon>
        <taxon>Candidatus Methanoliparales</taxon>
        <taxon>Candidatus Methanoliparaceae</taxon>
        <taxon>Candidatus Methanoliparum</taxon>
    </lineage>
</organism>
<dbReference type="AlphaFoldDB" id="A0A520KTR8"/>
<sequence>MDIDIDIEKIIRTKRKTIALHITDDATLIVRAPFEASDKTIMGVVLKHKKWIEEKKREIEAKDPKFSPKEFVNGEGFLYLGRCYRLRIVDTQEVPLKFENGFYLSRNALPQARDVLIEWYKNMAYEKISERVRWYAQQRGFKYSKVNITNAQKRWGSSSSNGNLNFPWRLIMAPLPVIDYVVIHELVHIEERNHTKAFWNKVKMLMPNYERYKDWLRKNGYFLRL</sequence>
<dbReference type="CDD" id="cd07344">
    <property type="entry name" value="M48_yhfN_like"/>
    <property type="match status" value="1"/>
</dbReference>
<name>A0A520KTR8_METT2</name>
<dbReference type="InterPro" id="IPR053136">
    <property type="entry name" value="UTP_pyrophosphatase-like"/>
</dbReference>
<gene>
    <name evidence="2" type="ORF">EF806_00910</name>
</gene>
<dbReference type="PANTHER" id="PTHR30399">
    <property type="entry name" value="UNCHARACTERIZED PROTEIN YGJP"/>
    <property type="match status" value="1"/>
</dbReference>
<evidence type="ECO:0000259" key="1">
    <source>
        <dbReference type="Pfam" id="PF01863"/>
    </source>
</evidence>
<comment type="caution">
    <text evidence="2">The sequence shown here is derived from an EMBL/GenBank/DDBJ whole genome shotgun (WGS) entry which is preliminary data.</text>
</comment>
<dbReference type="Proteomes" id="UP000317158">
    <property type="component" value="Unassembled WGS sequence"/>
</dbReference>
<dbReference type="PANTHER" id="PTHR30399:SF1">
    <property type="entry name" value="UTP PYROPHOSPHATASE"/>
    <property type="match status" value="1"/>
</dbReference>
<dbReference type="EMBL" id="RXIF01000002">
    <property type="protein sequence ID" value="RZN65484.1"/>
    <property type="molecule type" value="Genomic_DNA"/>
</dbReference>
<evidence type="ECO:0000313" key="3">
    <source>
        <dbReference type="Proteomes" id="UP000317158"/>
    </source>
</evidence>
<dbReference type="Gene3D" id="3.30.2010.10">
    <property type="entry name" value="Metalloproteases ('zincins'), catalytic domain"/>
    <property type="match status" value="1"/>
</dbReference>
<proteinExistence type="predicted"/>
<reference evidence="2 3" key="1">
    <citation type="journal article" date="2019" name="Nat. Microbiol.">
        <title>Wide diversity of methane and short-chain alkane metabolisms in uncultured archaea.</title>
        <authorList>
            <person name="Borrel G."/>
            <person name="Adam P.S."/>
            <person name="McKay L.J."/>
            <person name="Chen L.X."/>
            <person name="Sierra-Garcia I.N."/>
            <person name="Sieber C.M."/>
            <person name="Letourneur Q."/>
            <person name="Ghozlane A."/>
            <person name="Andersen G.L."/>
            <person name="Li W.J."/>
            <person name="Hallam S.J."/>
            <person name="Muyzer G."/>
            <person name="de Oliveira V.M."/>
            <person name="Inskeep W.P."/>
            <person name="Banfield J.F."/>
            <person name="Gribaldo S."/>
        </authorList>
    </citation>
    <scope>NUCLEOTIDE SEQUENCE [LARGE SCALE GENOMIC DNA]</scope>
    <source>
        <strain evidence="2">NM1a</strain>
    </source>
</reference>
<dbReference type="InterPro" id="IPR002725">
    <property type="entry name" value="YgjP-like_metallopeptidase"/>
</dbReference>
<feature type="domain" description="YgjP-like metallopeptidase" evidence="1">
    <location>
        <begin position="16"/>
        <end position="218"/>
    </location>
</feature>
<evidence type="ECO:0000313" key="2">
    <source>
        <dbReference type="EMBL" id="RZN65484.1"/>
    </source>
</evidence>
<accession>A0A520KTR8</accession>
<dbReference type="Pfam" id="PF01863">
    <property type="entry name" value="YgjP-like"/>
    <property type="match status" value="1"/>
</dbReference>
<protein>
    <submittedName>
        <fullName evidence="2">M48 family peptidase</fullName>
    </submittedName>
</protein>